<reference evidence="3" key="1">
    <citation type="submission" date="2016-10" db="EMBL/GenBank/DDBJ databases">
        <authorList>
            <person name="Varghese N."/>
            <person name="Submissions S."/>
        </authorList>
    </citation>
    <scope>NUCLEOTIDE SEQUENCE [LARGE SCALE GENOMIC DNA]</scope>
    <source>
        <strain evidence="3">LP51</strain>
    </source>
</reference>
<dbReference type="EMBL" id="FOOT01000010">
    <property type="protein sequence ID" value="SFH29798.1"/>
    <property type="molecule type" value="Genomic_DNA"/>
</dbReference>
<evidence type="ECO:0000313" key="2">
    <source>
        <dbReference type="EMBL" id="SFH29798.1"/>
    </source>
</evidence>
<dbReference type="Proteomes" id="UP000198724">
    <property type="component" value="Unassembled WGS sequence"/>
</dbReference>
<dbReference type="PROSITE" id="PS51257">
    <property type="entry name" value="PROKAR_LIPOPROTEIN"/>
    <property type="match status" value="1"/>
</dbReference>
<evidence type="ECO:0000256" key="1">
    <source>
        <dbReference type="SAM" id="MobiDB-lite"/>
    </source>
</evidence>
<dbReference type="OrthoDB" id="852952at2"/>
<feature type="compositionally biased region" description="Polar residues" evidence="1">
    <location>
        <begin position="93"/>
        <end position="102"/>
    </location>
</feature>
<dbReference type="AlphaFoldDB" id="A0A1I2YVX4"/>
<keyword evidence="3" id="KW-1185">Reference proteome</keyword>
<sequence>MKIKYGYSISIVLLAGCTSLSEGQETIPAAPTVERVTLRPDASQNLRQRMNNQASEINRKRNIEQFDSNRPAMTPESMRPQLLPNAPVDSSRHNINWPQQSEVRPLPPVDQR</sequence>
<dbReference type="RefSeq" id="WP_092105099.1">
    <property type="nucleotide sequence ID" value="NZ_FOOT01000010.1"/>
</dbReference>
<name>A0A1I2YVX4_9BACT</name>
<evidence type="ECO:0000313" key="3">
    <source>
        <dbReference type="Proteomes" id="UP000198724"/>
    </source>
</evidence>
<feature type="compositionally biased region" description="Polar residues" evidence="1">
    <location>
        <begin position="42"/>
        <end position="56"/>
    </location>
</feature>
<feature type="region of interest" description="Disordered" evidence="1">
    <location>
        <begin position="39"/>
        <end position="112"/>
    </location>
</feature>
<proteinExistence type="predicted"/>
<accession>A0A1I2YVX4</accession>
<evidence type="ECO:0008006" key="4">
    <source>
        <dbReference type="Google" id="ProtNLM"/>
    </source>
</evidence>
<protein>
    <recommendedName>
        <fullName evidence="4">Lipoprotein</fullName>
    </recommendedName>
</protein>
<organism evidence="2 3">
    <name type="scientific">Pontibacter chinhatensis</name>
    <dbReference type="NCBI Taxonomy" id="1436961"/>
    <lineage>
        <taxon>Bacteria</taxon>
        <taxon>Pseudomonadati</taxon>
        <taxon>Bacteroidota</taxon>
        <taxon>Cytophagia</taxon>
        <taxon>Cytophagales</taxon>
        <taxon>Hymenobacteraceae</taxon>
        <taxon>Pontibacter</taxon>
    </lineage>
</organism>
<gene>
    <name evidence="2" type="ORF">SAMN05421739_11043</name>
</gene>